<dbReference type="InterPro" id="IPR013691">
    <property type="entry name" value="MeTrfase_14"/>
</dbReference>
<comment type="caution">
    <text evidence="3">The sequence shown here is derived from an EMBL/GenBank/DDBJ whole genome shotgun (WGS) entry which is preliminary data.</text>
</comment>
<evidence type="ECO:0000313" key="4">
    <source>
        <dbReference type="Proteomes" id="UP001168528"/>
    </source>
</evidence>
<dbReference type="Gene3D" id="6.20.50.110">
    <property type="entry name" value="Methyltransferase, zinc-binding domain"/>
    <property type="match status" value="1"/>
</dbReference>
<keyword evidence="3" id="KW-0808">Transferase</keyword>
<keyword evidence="3" id="KW-0489">Methyltransferase</keyword>
<dbReference type="Gene3D" id="3.40.50.720">
    <property type="entry name" value="NAD(P)-binding Rossmann-like Domain"/>
    <property type="match status" value="1"/>
</dbReference>
<proteinExistence type="predicted"/>
<dbReference type="Proteomes" id="UP001168528">
    <property type="component" value="Unassembled WGS sequence"/>
</dbReference>
<dbReference type="EC" id="2.1.1.-" evidence="3"/>
<dbReference type="InterPro" id="IPR029063">
    <property type="entry name" value="SAM-dependent_MTases_sf"/>
</dbReference>
<dbReference type="Pfam" id="PF13489">
    <property type="entry name" value="Methyltransf_23"/>
    <property type="match status" value="1"/>
</dbReference>
<dbReference type="Pfam" id="PF08421">
    <property type="entry name" value="Methyltransf_13"/>
    <property type="match status" value="1"/>
</dbReference>
<dbReference type="SUPFAM" id="SSF53335">
    <property type="entry name" value="S-adenosyl-L-methionine-dependent methyltransferases"/>
    <property type="match status" value="1"/>
</dbReference>
<evidence type="ECO:0000259" key="1">
    <source>
        <dbReference type="Pfam" id="PF08421"/>
    </source>
</evidence>
<dbReference type="Gene3D" id="3.40.50.150">
    <property type="entry name" value="Vaccinia Virus protein VP39"/>
    <property type="match status" value="1"/>
</dbReference>
<gene>
    <name evidence="3" type="ORF">Q0590_24245</name>
</gene>
<dbReference type="PANTHER" id="PTHR43861">
    <property type="entry name" value="TRANS-ACONITATE 2-METHYLTRANSFERASE-RELATED"/>
    <property type="match status" value="1"/>
</dbReference>
<keyword evidence="4" id="KW-1185">Reference proteome</keyword>
<dbReference type="PANTHER" id="PTHR43861:SF5">
    <property type="entry name" value="BLL5978 PROTEIN"/>
    <property type="match status" value="1"/>
</dbReference>
<evidence type="ECO:0000259" key="2">
    <source>
        <dbReference type="Pfam" id="PF08484"/>
    </source>
</evidence>
<dbReference type="Pfam" id="PF08484">
    <property type="entry name" value="Methyltransf_14"/>
    <property type="match status" value="1"/>
</dbReference>
<dbReference type="RefSeq" id="WP_302040211.1">
    <property type="nucleotide sequence ID" value="NZ_JAUKPO010000019.1"/>
</dbReference>
<dbReference type="InterPro" id="IPR013630">
    <property type="entry name" value="Methyltransf_Zn-bd_dom_put"/>
</dbReference>
<organism evidence="3 4">
    <name type="scientific">Rhodocytophaga aerolata</name>
    <dbReference type="NCBI Taxonomy" id="455078"/>
    <lineage>
        <taxon>Bacteria</taxon>
        <taxon>Pseudomonadati</taxon>
        <taxon>Bacteroidota</taxon>
        <taxon>Cytophagia</taxon>
        <taxon>Cytophagales</taxon>
        <taxon>Rhodocytophagaceae</taxon>
        <taxon>Rhodocytophaga</taxon>
    </lineage>
</organism>
<feature type="domain" description="Methyltransferase putative zinc binding" evidence="1">
    <location>
        <begin position="3"/>
        <end position="64"/>
    </location>
</feature>
<feature type="domain" description="C-methyltransferase" evidence="2">
    <location>
        <begin position="244"/>
        <end position="404"/>
    </location>
</feature>
<reference evidence="3" key="1">
    <citation type="submission" date="2023-07" db="EMBL/GenBank/DDBJ databases">
        <title>The genome sequence of Rhodocytophaga aerolata KACC 12507.</title>
        <authorList>
            <person name="Zhang X."/>
        </authorList>
    </citation>
    <scope>NUCLEOTIDE SEQUENCE</scope>
    <source>
        <strain evidence="3">KACC 12507</strain>
    </source>
</reference>
<dbReference type="EMBL" id="JAUKPO010000019">
    <property type="protein sequence ID" value="MDO1449408.1"/>
    <property type="molecule type" value="Genomic_DNA"/>
</dbReference>
<evidence type="ECO:0000313" key="3">
    <source>
        <dbReference type="EMBL" id="MDO1449408.1"/>
    </source>
</evidence>
<name>A0ABT8RDU7_9BACT</name>
<accession>A0ABT8RDU7</accession>
<sequence length="411" mass="47014">MNCRFCQTLLTHTFIDLEHSPPSNSFLTVAQLQEPETYFPLKLFVCDQCFLVQLDEVKKRDEIFNSEYVYFSSYSKSWLTHARKYTEQMVTRFGYDENSFVLEIASNDGYLLQYFQEKNIPVLGIEPSANTAAAAALKGIPSITDYFTSHLAKELRKEGRCASLLIANNVLAHVPDINDFVEGLKIALGDKGIITMEFPHLLKLIEECQFDTIYHEHYSYLSFLTVKKIIEAHELVLFDVEQLPTHGGSLRIYAKHRNDSSKPIMPQVQQLAEKETLAGLVDLRAYKNVEKRVSHIKFNFLNFLVEQKKLGNKLIGYGAAAKGNTLLNCCGIKGNQLIEFVVDASPYKQGKFLPGSHIPVFAEDQIIAFKPDYIIIFPWNLKNEIMDQLSYIRNWNGKFVTFIPHTQVYTP</sequence>
<dbReference type="GO" id="GO:0008168">
    <property type="term" value="F:methyltransferase activity"/>
    <property type="evidence" value="ECO:0007669"/>
    <property type="project" value="UniProtKB-KW"/>
</dbReference>
<protein>
    <submittedName>
        <fullName evidence="3">Class I SAM-dependent methyltransferase</fullName>
        <ecNumber evidence="3">2.1.1.-</ecNumber>
    </submittedName>
</protein>
<dbReference type="InterPro" id="IPR038576">
    <property type="entry name" value="Methyltransf_Zn-bd_dom_put_sf"/>
</dbReference>
<dbReference type="GO" id="GO:0032259">
    <property type="term" value="P:methylation"/>
    <property type="evidence" value="ECO:0007669"/>
    <property type="project" value="UniProtKB-KW"/>
</dbReference>